<dbReference type="AlphaFoldDB" id="A0AAD5K839"/>
<dbReference type="EMBL" id="JAIXMP010000004">
    <property type="protein sequence ID" value="KAI9274265.1"/>
    <property type="molecule type" value="Genomic_DNA"/>
</dbReference>
<reference evidence="1" key="2">
    <citation type="submission" date="2023-02" db="EMBL/GenBank/DDBJ databases">
        <authorList>
            <consortium name="DOE Joint Genome Institute"/>
            <person name="Mondo S.J."/>
            <person name="Chang Y."/>
            <person name="Wang Y."/>
            <person name="Ahrendt S."/>
            <person name="Andreopoulos W."/>
            <person name="Barry K."/>
            <person name="Beard J."/>
            <person name="Benny G.L."/>
            <person name="Blankenship S."/>
            <person name="Bonito G."/>
            <person name="Cuomo C."/>
            <person name="Desiro A."/>
            <person name="Gervers K.A."/>
            <person name="Hundley H."/>
            <person name="Kuo A."/>
            <person name="LaButti K."/>
            <person name="Lang B.F."/>
            <person name="Lipzen A."/>
            <person name="O'Donnell K."/>
            <person name="Pangilinan J."/>
            <person name="Reynolds N."/>
            <person name="Sandor L."/>
            <person name="Smith M.W."/>
            <person name="Tsang A."/>
            <person name="Grigoriev I.V."/>
            <person name="Stajich J.E."/>
            <person name="Spatafora J.W."/>
        </authorList>
    </citation>
    <scope>NUCLEOTIDE SEQUENCE</scope>
    <source>
        <strain evidence="1">RSA 2281</strain>
    </source>
</reference>
<evidence type="ECO:0000313" key="2">
    <source>
        <dbReference type="Proteomes" id="UP001209540"/>
    </source>
</evidence>
<dbReference type="Proteomes" id="UP001209540">
    <property type="component" value="Unassembled WGS sequence"/>
</dbReference>
<protein>
    <submittedName>
        <fullName evidence="1">Uncharacterized protein</fullName>
    </submittedName>
</protein>
<gene>
    <name evidence="1" type="ORF">BDA99DRAFT_532913</name>
</gene>
<comment type="caution">
    <text evidence="1">The sequence shown here is derived from an EMBL/GenBank/DDBJ whole genome shotgun (WGS) entry which is preliminary data.</text>
</comment>
<reference evidence="1" key="1">
    <citation type="journal article" date="2022" name="IScience">
        <title>Evolution of zygomycete secretomes and the origins of terrestrial fungal ecologies.</title>
        <authorList>
            <person name="Chang Y."/>
            <person name="Wang Y."/>
            <person name="Mondo S."/>
            <person name="Ahrendt S."/>
            <person name="Andreopoulos W."/>
            <person name="Barry K."/>
            <person name="Beard J."/>
            <person name="Benny G.L."/>
            <person name="Blankenship S."/>
            <person name="Bonito G."/>
            <person name="Cuomo C."/>
            <person name="Desiro A."/>
            <person name="Gervers K.A."/>
            <person name="Hundley H."/>
            <person name="Kuo A."/>
            <person name="LaButti K."/>
            <person name="Lang B.F."/>
            <person name="Lipzen A."/>
            <person name="O'Donnell K."/>
            <person name="Pangilinan J."/>
            <person name="Reynolds N."/>
            <person name="Sandor L."/>
            <person name="Smith M.E."/>
            <person name="Tsang A."/>
            <person name="Grigoriev I.V."/>
            <person name="Stajich J.E."/>
            <person name="Spatafora J.W."/>
        </authorList>
    </citation>
    <scope>NUCLEOTIDE SEQUENCE</scope>
    <source>
        <strain evidence="1">RSA 2281</strain>
    </source>
</reference>
<name>A0AAD5K839_9FUNG</name>
<accession>A0AAD5K839</accession>
<organism evidence="1 2">
    <name type="scientific">Phascolomyces articulosus</name>
    <dbReference type="NCBI Taxonomy" id="60185"/>
    <lineage>
        <taxon>Eukaryota</taxon>
        <taxon>Fungi</taxon>
        <taxon>Fungi incertae sedis</taxon>
        <taxon>Mucoromycota</taxon>
        <taxon>Mucoromycotina</taxon>
        <taxon>Mucoromycetes</taxon>
        <taxon>Mucorales</taxon>
        <taxon>Lichtheimiaceae</taxon>
        <taxon>Phascolomyces</taxon>
    </lineage>
</organism>
<evidence type="ECO:0000313" key="1">
    <source>
        <dbReference type="EMBL" id="KAI9274265.1"/>
    </source>
</evidence>
<proteinExistence type="predicted"/>
<keyword evidence="2" id="KW-1185">Reference proteome</keyword>
<sequence length="138" mass="15747">MSEAQQDICNISLDEMTFLLHRNHEETTEYHNQLFRIMEENMLMDDGALTSLLVLQEVTTQSILDNPTSNITPVSLQFGKKAALNSKKLMDEPGLHYIILIDQCTYDMLVVLLVTLPYRDISMINMVLVVFLVNSTIP</sequence>